<name>A0AAQ3JN14_9LILI</name>
<dbReference type="InterPro" id="IPR013083">
    <property type="entry name" value="Znf_RING/FYVE/PHD"/>
</dbReference>
<evidence type="ECO:0000313" key="7">
    <source>
        <dbReference type="EMBL" id="WOK92083.1"/>
    </source>
</evidence>
<dbReference type="EMBL" id="CP136890">
    <property type="protein sequence ID" value="WOK92083.1"/>
    <property type="molecule type" value="Genomic_DNA"/>
</dbReference>
<reference evidence="7 8" key="1">
    <citation type="submission" date="2023-10" db="EMBL/GenBank/DDBJ databases">
        <title>Chromosome-scale genome assembly provides insights into flower coloration mechanisms of Canna indica.</title>
        <authorList>
            <person name="Li C."/>
        </authorList>
    </citation>
    <scope>NUCLEOTIDE SEQUENCE [LARGE SCALE GENOMIC DNA]</scope>
    <source>
        <tissue evidence="7">Flower</tissue>
    </source>
</reference>
<protein>
    <recommendedName>
        <fullName evidence="6">RING-type domain-containing protein</fullName>
    </recommendedName>
</protein>
<dbReference type="GO" id="GO:0016567">
    <property type="term" value="P:protein ubiquitination"/>
    <property type="evidence" value="ECO:0007669"/>
    <property type="project" value="TreeGrafter"/>
</dbReference>
<keyword evidence="5" id="KW-0472">Membrane</keyword>
<feature type="domain" description="RING-type" evidence="6">
    <location>
        <begin position="95"/>
        <end position="139"/>
    </location>
</feature>
<evidence type="ECO:0000256" key="2">
    <source>
        <dbReference type="ARBA" id="ARBA00022771"/>
    </source>
</evidence>
<proteinExistence type="predicted"/>
<evidence type="ECO:0000313" key="8">
    <source>
        <dbReference type="Proteomes" id="UP001327560"/>
    </source>
</evidence>
<evidence type="ECO:0000259" key="6">
    <source>
        <dbReference type="PROSITE" id="PS50089"/>
    </source>
</evidence>
<keyword evidence="3" id="KW-0862">Zinc</keyword>
<keyword evidence="5" id="KW-1133">Transmembrane helix</keyword>
<dbReference type="GO" id="GO:0061630">
    <property type="term" value="F:ubiquitin protein ligase activity"/>
    <property type="evidence" value="ECO:0007669"/>
    <property type="project" value="TreeGrafter"/>
</dbReference>
<dbReference type="GO" id="GO:0008270">
    <property type="term" value="F:zinc ion binding"/>
    <property type="evidence" value="ECO:0007669"/>
    <property type="project" value="UniProtKB-KW"/>
</dbReference>
<keyword evidence="8" id="KW-1185">Reference proteome</keyword>
<evidence type="ECO:0000256" key="4">
    <source>
        <dbReference type="PROSITE-ProRule" id="PRU00175"/>
    </source>
</evidence>
<dbReference type="Pfam" id="PF13639">
    <property type="entry name" value="zf-RING_2"/>
    <property type="match status" value="1"/>
</dbReference>
<dbReference type="AlphaFoldDB" id="A0AAQ3JN14"/>
<dbReference type="PANTHER" id="PTHR45969:SF11">
    <property type="entry name" value="RING_U-BOX SUPERFAMILY PROTEIN"/>
    <property type="match status" value="1"/>
</dbReference>
<dbReference type="Gene3D" id="3.30.40.10">
    <property type="entry name" value="Zinc/RING finger domain, C3HC4 (zinc finger)"/>
    <property type="match status" value="1"/>
</dbReference>
<dbReference type="PANTHER" id="PTHR45969">
    <property type="entry name" value="RING ZINC FINGER PROTEIN-RELATED"/>
    <property type="match status" value="1"/>
</dbReference>
<gene>
    <name evidence="7" type="ORF">Cni_G00774</name>
</gene>
<keyword evidence="5" id="KW-0812">Transmembrane</keyword>
<dbReference type="Proteomes" id="UP001327560">
    <property type="component" value="Chromosome 1"/>
</dbReference>
<keyword evidence="2 4" id="KW-0863">Zinc-finger</keyword>
<evidence type="ECO:0000256" key="5">
    <source>
        <dbReference type="SAM" id="Phobius"/>
    </source>
</evidence>
<accession>A0AAQ3JN14</accession>
<dbReference type="SMART" id="SM00184">
    <property type="entry name" value="RING"/>
    <property type="match status" value="1"/>
</dbReference>
<evidence type="ECO:0000256" key="1">
    <source>
        <dbReference type="ARBA" id="ARBA00022723"/>
    </source>
</evidence>
<organism evidence="7 8">
    <name type="scientific">Canna indica</name>
    <name type="common">Indian-shot</name>
    <dbReference type="NCBI Taxonomy" id="4628"/>
    <lineage>
        <taxon>Eukaryota</taxon>
        <taxon>Viridiplantae</taxon>
        <taxon>Streptophyta</taxon>
        <taxon>Embryophyta</taxon>
        <taxon>Tracheophyta</taxon>
        <taxon>Spermatophyta</taxon>
        <taxon>Magnoliopsida</taxon>
        <taxon>Liliopsida</taxon>
        <taxon>Zingiberales</taxon>
        <taxon>Cannaceae</taxon>
        <taxon>Canna</taxon>
    </lineage>
</organism>
<sequence>MSTISMECCYSSLVLVRFFREAALVVSLVVRWLLLPCYYWWPFSSAPSVQQDKTEAEARARHRAAAQEVMESLRVSTYGELAGEQACATAGAATCAVCLSEVGRRDSVRELGNCRHVFHRRCLDRWLDHDERLSCPLCRAPLLSRRPSDSPPPPSDPSWAVERLLYLFGDDLLVVAPPP</sequence>
<dbReference type="PROSITE" id="PS50089">
    <property type="entry name" value="ZF_RING_2"/>
    <property type="match status" value="1"/>
</dbReference>
<dbReference type="SUPFAM" id="SSF57850">
    <property type="entry name" value="RING/U-box"/>
    <property type="match status" value="1"/>
</dbReference>
<keyword evidence="1" id="KW-0479">Metal-binding</keyword>
<evidence type="ECO:0000256" key="3">
    <source>
        <dbReference type="ARBA" id="ARBA00022833"/>
    </source>
</evidence>
<dbReference type="InterPro" id="IPR001841">
    <property type="entry name" value="Znf_RING"/>
</dbReference>
<feature type="transmembrane region" description="Helical" evidence="5">
    <location>
        <begin position="21"/>
        <end position="41"/>
    </location>
</feature>